<dbReference type="AlphaFoldDB" id="A0A4Y2FWA1"/>
<comment type="caution">
    <text evidence="1">The sequence shown here is derived from an EMBL/GenBank/DDBJ whole genome shotgun (WGS) entry which is preliminary data.</text>
</comment>
<protein>
    <recommendedName>
        <fullName evidence="3">DNA helicase</fullName>
    </recommendedName>
</protein>
<gene>
    <name evidence="1" type="ORF">AVEN_20814_1</name>
</gene>
<accession>A0A4Y2FWA1</accession>
<organism evidence="1 2">
    <name type="scientific">Araneus ventricosus</name>
    <name type="common">Orbweaver spider</name>
    <name type="synonym">Epeira ventricosa</name>
    <dbReference type="NCBI Taxonomy" id="182803"/>
    <lineage>
        <taxon>Eukaryota</taxon>
        <taxon>Metazoa</taxon>
        <taxon>Ecdysozoa</taxon>
        <taxon>Arthropoda</taxon>
        <taxon>Chelicerata</taxon>
        <taxon>Arachnida</taxon>
        <taxon>Araneae</taxon>
        <taxon>Araneomorphae</taxon>
        <taxon>Entelegynae</taxon>
        <taxon>Araneoidea</taxon>
        <taxon>Araneidae</taxon>
        <taxon>Araneus</taxon>
    </lineage>
</organism>
<dbReference type="OrthoDB" id="416437at2759"/>
<dbReference type="EMBL" id="BGPR01097513">
    <property type="protein sequence ID" value="GBM45812.1"/>
    <property type="molecule type" value="Genomic_DNA"/>
</dbReference>
<proteinExistence type="predicted"/>
<evidence type="ECO:0008006" key="3">
    <source>
        <dbReference type="Google" id="ProtNLM"/>
    </source>
</evidence>
<evidence type="ECO:0000313" key="1">
    <source>
        <dbReference type="EMBL" id="GBM45812.1"/>
    </source>
</evidence>
<evidence type="ECO:0000313" key="2">
    <source>
        <dbReference type="Proteomes" id="UP000499080"/>
    </source>
</evidence>
<dbReference type="Proteomes" id="UP000499080">
    <property type="component" value="Unassembled WGS sequence"/>
</dbReference>
<keyword evidence="2" id="KW-1185">Reference proteome</keyword>
<name>A0A4Y2FWA1_ARAVE</name>
<sequence length="96" mass="10991">MREQWKDIEFLFIDEISMVPYEMLCMIENRLQQLKTDNVLFGGINLIVFGDLMFTTNQRISSFESTTVHGSSNTSMATGASRTICDSKAIMHLLNY</sequence>
<reference evidence="1 2" key="1">
    <citation type="journal article" date="2019" name="Sci. Rep.">
        <title>Orb-weaving spider Araneus ventricosus genome elucidates the spidroin gene catalogue.</title>
        <authorList>
            <person name="Kono N."/>
            <person name="Nakamura H."/>
            <person name="Ohtoshi R."/>
            <person name="Moran D.A.P."/>
            <person name="Shinohara A."/>
            <person name="Yoshida Y."/>
            <person name="Fujiwara M."/>
            <person name="Mori M."/>
            <person name="Tomita M."/>
            <person name="Arakawa K."/>
        </authorList>
    </citation>
    <scope>NUCLEOTIDE SEQUENCE [LARGE SCALE GENOMIC DNA]</scope>
</reference>